<organism evidence="1 2">
    <name type="scientific">Thermococcus waiotapuensis</name>
    <dbReference type="NCBI Taxonomy" id="90909"/>
    <lineage>
        <taxon>Archaea</taxon>
        <taxon>Methanobacteriati</taxon>
        <taxon>Methanobacteriota</taxon>
        <taxon>Thermococci</taxon>
        <taxon>Thermococcales</taxon>
        <taxon>Thermococcaceae</taxon>
        <taxon>Thermococcus</taxon>
    </lineage>
</organism>
<proteinExistence type="predicted"/>
<gene>
    <name evidence="1" type="ORF">RBI02_03120</name>
</gene>
<name>A0AAE4T374_9EURY</name>
<dbReference type="EMBL" id="JAVDZE010000001">
    <property type="protein sequence ID" value="MDV3103538.1"/>
    <property type="molecule type" value="Genomic_DNA"/>
</dbReference>
<dbReference type="RefSeq" id="WP_315340345.1">
    <property type="nucleotide sequence ID" value="NZ_JAVDZE010000001.1"/>
</dbReference>
<evidence type="ECO:0000313" key="1">
    <source>
        <dbReference type="EMBL" id="MDV3103538.1"/>
    </source>
</evidence>
<keyword evidence="2" id="KW-1185">Reference proteome</keyword>
<reference evidence="1 2" key="1">
    <citation type="submission" date="2023-08" db="EMBL/GenBank/DDBJ databases">
        <title>Draft genome sequence of Thermococcus waiotapuensis WT1T, a thermophilic sulphur-dependent archaeon from order Thermococcales.</title>
        <authorList>
            <person name="Manners S.H."/>
            <person name="Carere C.R."/>
            <person name="Dhami M.K."/>
            <person name="Dobson R.C.J."/>
            <person name="Stott M.B."/>
        </authorList>
    </citation>
    <scope>NUCLEOTIDE SEQUENCE [LARGE SCALE GENOMIC DNA]</scope>
    <source>
        <strain evidence="1 2">WT1</strain>
    </source>
</reference>
<evidence type="ECO:0008006" key="3">
    <source>
        <dbReference type="Google" id="ProtNLM"/>
    </source>
</evidence>
<dbReference type="Proteomes" id="UP001245683">
    <property type="component" value="Unassembled WGS sequence"/>
</dbReference>
<comment type="caution">
    <text evidence="1">The sequence shown here is derived from an EMBL/GenBank/DDBJ whole genome shotgun (WGS) entry which is preliminary data.</text>
</comment>
<evidence type="ECO:0000313" key="2">
    <source>
        <dbReference type="Proteomes" id="UP001245683"/>
    </source>
</evidence>
<protein>
    <recommendedName>
        <fullName evidence="3">Ribbon-helix-helix protein CopG domain-containing protein</fullName>
    </recommendedName>
</protein>
<sequence length="90" mass="10578">MPNITLSVPPELYKKMKEHPEIRWSEVARRAIAEYLAKVEAEELSSEELLSLLGEDFRKELEKTPLEEYEKALEKARDEEWKRISTTLTS</sequence>
<dbReference type="AlphaFoldDB" id="A0AAE4T374"/>
<accession>A0AAE4T374</accession>